<dbReference type="EMBL" id="JAPDRQ010000199">
    <property type="protein sequence ID" value="KAJ9652449.1"/>
    <property type="molecule type" value="Genomic_DNA"/>
</dbReference>
<comment type="caution">
    <text evidence="1">The sequence shown here is derived from an EMBL/GenBank/DDBJ whole genome shotgun (WGS) entry which is preliminary data.</text>
</comment>
<organism evidence="1 2">
    <name type="scientific">Neophaeococcomyces mojaviensis</name>
    <dbReference type="NCBI Taxonomy" id="3383035"/>
    <lineage>
        <taxon>Eukaryota</taxon>
        <taxon>Fungi</taxon>
        <taxon>Dikarya</taxon>
        <taxon>Ascomycota</taxon>
        <taxon>Pezizomycotina</taxon>
        <taxon>Eurotiomycetes</taxon>
        <taxon>Chaetothyriomycetidae</taxon>
        <taxon>Chaetothyriales</taxon>
        <taxon>Chaetothyriales incertae sedis</taxon>
        <taxon>Neophaeococcomyces</taxon>
    </lineage>
</organism>
<evidence type="ECO:0000313" key="2">
    <source>
        <dbReference type="Proteomes" id="UP001172386"/>
    </source>
</evidence>
<evidence type="ECO:0000313" key="1">
    <source>
        <dbReference type="EMBL" id="KAJ9652449.1"/>
    </source>
</evidence>
<sequence>MANALAPAALTPSASTEPLTVQEPDPGPGFSEEDLAYARQQPNKVVTTRPPSLNYFSIVLIIVNRMVGTGIFRTPTTLAHGTHSVAYSLLFWAAGAVVAICGAHVFAEFGMTVPRLEIDGEDKQSVARNGGEKNYLEYMIKKPKSLATCLFGIPFIVLATPAGNSLIFANSALQAAGYVPSDASVRGTAVGVASFACLLHTVWRSGGIYLNNFFGAVKACILIVMFALGVAYAGGAFGGSNSTASQNLSIHNSTKDPLNSTFGYAEAFLAVLFAYGGFNQATYVLGEIDNPKRKFKPSTLATVSVVGVLYILVNLAYMMVVPATDQFKAGTDTVAANFFIILFGAQNATKIQNSFIAFSSFGNILVQTFTAARVKQEIAKEGVLPCTKFFADNKSLTPKFLRSNSVGTSDATPVGAFFLHWSWTVILILASIPTGSSSDAYRIYVNLYSFVVDAVFGFAIGLSIIILRLRKASRWSKKSTSNKYVSFGTAVVFTVANFFPLVAVWIRPSGNSGIELPVKWWATGTIGVGLIGFALLYWAVLHYIVPWVLGRNLEVEREASYIKPYGYWIVWHEITSVNWRTKS</sequence>
<keyword evidence="2" id="KW-1185">Reference proteome</keyword>
<reference evidence="1" key="1">
    <citation type="submission" date="2022-10" db="EMBL/GenBank/DDBJ databases">
        <title>Culturing micro-colonial fungi from biological soil crusts in the Mojave desert and describing Neophaeococcomyces mojavensis, and introducing the new genera and species Taxawa tesnikishii.</title>
        <authorList>
            <person name="Kurbessoian T."/>
            <person name="Stajich J.E."/>
        </authorList>
    </citation>
    <scope>NUCLEOTIDE SEQUENCE</scope>
    <source>
        <strain evidence="1">JES_112</strain>
    </source>
</reference>
<protein>
    <submittedName>
        <fullName evidence="1">Uncharacterized protein</fullName>
    </submittedName>
</protein>
<proteinExistence type="predicted"/>
<dbReference type="Proteomes" id="UP001172386">
    <property type="component" value="Unassembled WGS sequence"/>
</dbReference>
<name>A0ACC2ZXJ9_9EURO</name>
<gene>
    <name evidence="1" type="ORF">H2198_008319</name>
</gene>
<accession>A0ACC2ZXJ9</accession>